<dbReference type="Proteomes" id="UP001374803">
    <property type="component" value="Chromosome"/>
</dbReference>
<sequence length="434" mass="47315">MLTAVTVALALYVLYAHASSSSVLSQALRKPWTERFSSPAEFARDFEVRTYGNISHRIDAGTLHVEGRSIDAKGSPSYLEFIGAPQRLGDVRLRMRFRANGDGAFDVSVGLHGEGRESRAIRFGLANGATAGVFRLVGDVGPFGKQAEGDRVLAEARVPSYAADAWHELDMRISPSIHQALLSVDGNPVASGVVFWEDGTRVRPVLGVYAREPNANVDLDVSEVAFEPVDPDTRFVDVDDTFNGRVIDPASWRVIRPDDRKTRLSMETGHGLTFHAVALERGAGGFTLMGPTHALESFDAAVDVEITKLDHAAVFFGVANLGFDPSFRMFDVGISAGGEGANAFMNAHLAADGQGRYRDLRSVEVPALVHIEMSYDATTHRGRVRVDDTEAEEDLALRPLEDVIFRIGTALHSPDAMAEGRIARVSFRRHAYRP</sequence>
<reference evidence="2" key="1">
    <citation type="submission" date="2021-12" db="EMBL/GenBank/DDBJ databases">
        <title>Discovery of the Pendulisporaceae a myxobacterial family with distinct sporulation behavior and unique specialized metabolism.</title>
        <authorList>
            <person name="Garcia R."/>
            <person name="Popoff A."/>
            <person name="Bader C.D."/>
            <person name="Loehr J."/>
            <person name="Walesch S."/>
            <person name="Walt C."/>
            <person name="Boldt J."/>
            <person name="Bunk B."/>
            <person name="Haeckl F.J.F.P.J."/>
            <person name="Gunesch A.P."/>
            <person name="Birkelbach J."/>
            <person name="Nuebel U."/>
            <person name="Pietschmann T."/>
            <person name="Bach T."/>
            <person name="Mueller R."/>
        </authorList>
    </citation>
    <scope>NUCLEOTIDE SEQUENCE</scope>
    <source>
        <strain evidence="2">MSr11367</strain>
    </source>
</reference>
<gene>
    <name evidence="2" type="ORF">LVJ94_15465</name>
</gene>
<evidence type="ECO:0000313" key="2">
    <source>
        <dbReference type="EMBL" id="WXB08631.1"/>
    </source>
</evidence>
<evidence type="ECO:0000256" key="1">
    <source>
        <dbReference type="SAM" id="SignalP"/>
    </source>
</evidence>
<feature type="chain" id="PRO_5046213391" description="3-keto-disaccharide hydrolase domain-containing protein" evidence="1">
    <location>
        <begin position="19"/>
        <end position="434"/>
    </location>
</feature>
<feature type="signal peptide" evidence="1">
    <location>
        <begin position="1"/>
        <end position="18"/>
    </location>
</feature>
<organism evidence="2 3">
    <name type="scientific">Pendulispora rubella</name>
    <dbReference type="NCBI Taxonomy" id="2741070"/>
    <lineage>
        <taxon>Bacteria</taxon>
        <taxon>Pseudomonadati</taxon>
        <taxon>Myxococcota</taxon>
        <taxon>Myxococcia</taxon>
        <taxon>Myxococcales</taxon>
        <taxon>Sorangiineae</taxon>
        <taxon>Pendulisporaceae</taxon>
        <taxon>Pendulispora</taxon>
    </lineage>
</organism>
<proteinExistence type="predicted"/>
<protein>
    <recommendedName>
        <fullName evidence="4">3-keto-disaccharide hydrolase domain-containing protein</fullName>
    </recommendedName>
</protein>
<accession>A0ABZ2LCH4</accession>
<evidence type="ECO:0008006" key="4">
    <source>
        <dbReference type="Google" id="ProtNLM"/>
    </source>
</evidence>
<dbReference type="EMBL" id="CP089983">
    <property type="protein sequence ID" value="WXB08631.1"/>
    <property type="molecule type" value="Genomic_DNA"/>
</dbReference>
<dbReference type="RefSeq" id="WP_394838300.1">
    <property type="nucleotide sequence ID" value="NZ_CP089929.1"/>
</dbReference>
<name>A0ABZ2LCH4_9BACT</name>
<evidence type="ECO:0000313" key="3">
    <source>
        <dbReference type="Proteomes" id="UP001374803"/>
    </source>
</evidence>
<keyword evidence="3" id="KW-1185">Reference proteome</keyword>
<keyword evidence="1" id="KW-0732">Signal</keyword>